<dbReference type="AlphaFoldDB" id="A0A0L0ELP7"/>
<proteinExistence type="predicted"/>
<dbReference type="GO" id="GO:0043041">
    <property type="term" value="P:amino acid activation for nonribosomal peptide biosynthetic process"/>
    <property type="evidence" value="ECO:0007669"/>
    <property type="project" value="TreeGrafter"/>
</dbReference>
<name>A0A0L0ELP7_9GAMM</name>
<organism evidence="1 2">
    <name type="scientific">Pseudoalteromonas rubra</name>
    <dbReference type="NCBI Taxonomy" id="43658"/>
    <lineage>
        <taxon>Bacteria</taxon>
        <taxon>Pseudomonadati</taxon>
        <taxon>Pseudomonadota</taxon>
        <taxon>Gammaproteobacteria</taxon>
        <taxon>Alteromonadales</taxon>
        <taxon>Pseudoalteromonadaceae</taxon>
        <taxon>Pseudoalteromonas</taxon>
    </lineage>
</organism>
<reference evidence="2" key="1">
    <citation type="submission" date="2015-07" db="EMBL/GenBank/DDBJ databases">
        <title>Draft genome sequence of a Pseudoalteromonas rubra strain, OCN096, isolated from Kaneohe Bay, Oahu, Hawaii.</title>
        <authorList>
            <person name="Beurmann S."/>
            <person name="Ushijima B."/>
            <person name="Belcaid M."/>
            <person name="Callahan S.M."/>
            <person name="Aeby G.S."/>
        </authorList>
    </citation>
    <scope>NUCLEOTIDE SEQUENCE [LARGE SCALE GENOMIC DNA]</scope>
    <source>
        <strain evidence="2">OCN096</strain>
    </source>
</reference>
<dbReference type="GO" id="GO:0031177">
    <property type="term" value="F:phosphopantetheine binding"/>
    <property type="evidence" value="ECO:0007669"/>
    <property type="project" value="TreeGrafter"/>
</dbReference>
<dbReference type="PANTHER" id="PTHR45527">
    <property type="entry name" value="NONRIBOSOMAL PEPTIDE SYNTHETASE"/>
    <property type="match status" value="1"/>
</dbReference>
<protein>
    <submittedName>
        <fullName evidence="1">Uncharacterized protein</fullName>
    </submittedName>
</protein>
<dbReference type="Proteomes" id="UP000036850">
    <property type="component" value="Unassembled WGS sequence"/>
</dbReference>
<dbReference type="SUPFAM" id="SSF56801">
    <property type="entry name" value="Acetyl-CoA synthetase-like"/>
    <property type="match status" value="1"/>
</dbReference>
<dbReference type="Gene3D" id="2.30.38.10">
    <property type="entry name" value="Luciferase, Domain 3"/>
    <property type="match status" value="1"/>
</dbReference>
<evidence type="ECO:0000313" key="1">
    <source>
        <dbReference type="EMBL" id="KNC65255.1"/>
    </source>
</evidence>
<evidence type="ECO:0000313" key="2">
    <source>
        <dbReference type="Proteomes" id="UP000036850"/>
    </source>
</evidence>
<gene>
    <name evidence="1" type="ORF">AC626_24305</name>
</gene>
<accession>A0A0L0ELP7</accession>
<dbReference type="GO" id="GO:0005737">
    <property type="term" value="C:cytoplasm"/>
    <property type="evidence" value="ECO:0007669"/>
    <property type="project" value="TreeGrafter"/>
</dbReference>
<dbReference type="GO" id="GO:0044550">
    <property type="term" value="P:secondary metabolite biosynthetic process"/>
    <property type="evidence" value="ECO:0007669"/>
    <property type="project" value="TreeGrafter"/>
</dbReference>
<comment type="caution">
    <text evidence="1">The sequence shown here is derived from an EMBL/GenBank/DDBJ whole genome shotgun (WGS) entry which is preliminary data.</text>
</comment>
<dbReference type="PANTHER" id="PTHR45527:SF1">
    <property type="entry name" value="FATTY ACID SYNTHASE"/>
    <property type="match status" value="1"/>
</dbReference>
<dbReference type="EMBL" id="LFZX01000339">
    <property type="protein sequence ID" value="KNC65255.1"/>
    <property type="molecule type" value="Genomic_DNA"/>
</dbReference>
<sequence>MDNTYAYVLDAQLNALPQGARGELFVGGPCLATGYVNNPTLSAERFIENRFMTPVMRPARHVCIAPAIRCAIKTVAS</sequence>
<dbReference type="PATRIC" id="fig|43658.6.peg.3713"/>